<sequence>MNRQTLRTSIAGAAGAIELALDRPPGPPRGLALVAHPHPLHGGTLDNKVAQTLARAWVQLGFVVLRPNFRGVGASAGQFDGGRGETDDLQQVLEHHLQTLRAELGDAPQLALAGFSFGAFVAAALAARLRDAGRAPRHLTLVGPAVVNFALPALREPQPLAERMLVVHGEADEVVPLAAVLDWARPQQQPVLVAPGSGHFFHGMLTPLKDWVCAWHGGAV</sequence>
<dbReference type="InterPro" id="IPR029058">
    <property type="entry name" value="AB_hydrolase_fold"/>
</dbReference>
<comment type="caution">
    <text evidence="2">The sequence shown here is derived from an EMBL/GenBank/DDBJ whole genome shotgun (WGS) entry which is preliminary data.</text>
</comment>
<dbReference type="EMBL" id="MLJW01000371">
    <property type="protein sequence ID" value="OIQ88460.1"/>
    <property type="molecule type" value="Genomic_DNA"/>
</dbReference>
<evidence type="ECO:0000259" key="1">
    <source>
        <dbReference type="Pfam" id="PF00975"/>
    </source>
</evidence>
<dbReference type="Pfam" id="PF00975">
    <property type="entry name" value="Thioesterase"/>
    <property type="match status" value="1"/>
</dbReference>
<dbReference type="InterPro" id="IPR001031">
    <property type="entry name" value="Thioesterase"/>
</dbReference>
<dbReference type="PANTHER" id="PTHR42103:SF2">
    <property type="entry name" value="AB HYDROLASE-1 DOMAIN-CONTAINING PROTEIN"/>
    <property type="match status" value="1"/>
</dbReference>
<feature type="domain" description="Thioesterase" evidence="1">
    <location>
        <begin position="82"/>
        <end position="181"/>
    </location>
</feature>
<reference evidence="2" key="1">
    <citation type="submission" date="2016-10" db="EMBL/GenBank/DDBJ databases">
        <title>Sequence of Gallionella enrichment culture.</title>
        <authorList>
            <person name="Poehlein A."/>
            <person name="Muehling M."/>
            <person name="Daniel R."/>
        </authorList>
    </citation>
    <scope>NUCLEOTIDE SEQUENCE</scope>
</reference>
<accession>A0A1J5R8P5</accession>
<organism evidence="2">
    <name type="scientific">mine drainage metagenome</name>
    <dbReference type="NCBI Taxonomy" id="410659"/>
    <lineage>
        <taxon>unclassified sequences</taxon>
        <taxon>metagenomes</taxon>
        <taxon>ecological metagenomes</taxon>
    </lineage>
</organism>
<proteinExistence type="predicted"/>
<dbReference type="SUPFAM" id="SSF53474">
    <property type="entry name" value="alpha/beta-Hydrolases"/>
    <property type="match status" value="1"/>
</dbReference>
<gene>
    <name evidence="2" type="ORF">GALL_296420</name>
</gene>
<dbReference type="PANTHER" id="PTHR42103">
    <property type="entry name" value="ALPHA/BETA-HYDROLASES SUPERFAMILY PROTEIN"/>
    <property type="match status" value="1"/>
</dbReference>
<evidence type="ECO:0000313" key="2">
    <source>
        <dbReference type="EMBL" id="OIQ88460.1"/>
    </source>
</evidence>
<dbReference type="Gene3D" id="3.40.50.1820">
    <property type="entry name" value="alpha/beta hydrolase"/>
    <property type="match status" value="1"/>
</dbReference>
<protein>
    <submittedName>
        <fullName evidence="2">Enterobactin synthase subunit F</fullName>
    </submittedName>
</protein>
<name>A0A1J5R8P5_9ZZZZ</name>
<dbReference type="AlphaFoldDB" id="A0A1J5R8P5"/>